<accession>A0ACB0YTU2</accession>
<sequence length="94" mass="11083">MSWKNTDPLELWKTSTTLPIKIKGDDEVEGSYQQPPAPVRSRFWMSANQIDSRQRTDYFWKLILAWPDDWERRAVIWTKSVICVTNALSAFYIS</sequence>
<gene>
    <name evidence="1" type="ORF">MENTE1834_LOCUS16500</name>
</gene>
<organism evidence="1 2">
    <name type="scientific">Meloidogyne enterolobii</name>
    <name type="common">Root-knot nematode worm</name>
    <name type="synonym">Meloidogyne mayaguensis</name>
    <dbReference type="NCBI Taxonomy" id="390850"/>
    <lineage>
        <taxon>Eukaryota</taxon>
        <taxon>Metazoa</taxon>
        <taxon>Ecdysozoa</taxon>
        <taxon>Nematoda</taxon>
        <taxon>Chromadorea</taxon>
        <taxon>Rhabditida</taxon>
        <taxon>Tylenchina</taxon>
        <taxon>Tylenchomorpha</taxon>
        <taxon>Tylenchoidea</taxon>
        <taxon>Meloidogynidae</taxon>
        <taxon>Meloidogyninae</taxon>
        <taxon>Meloidogyne</taxon>
    </lineage>
</organism>
<comment type="caution">
    <text evidence="1">The sequence shown here is derived from an EMBL/GenBank/DDBJ whole genome shotgun (WGS) entry which is preliminary data.</text>
</comment>
<reference evidence="1" key="1">
    <citation type="submission" date="2023-11" db="EMBL/GenBank/DDBJ databases">
        <authorList>
            <person name="Poullet M."/>
        </authorList>
    </citation>
    <scope>NUCLEOTIDE SEQUENCE</scope>
    <source>
        <strain evidence="1">E1834</strain>
    </source>
</reference>
<evidence type="ECO:0000313" key="1">
    <source>
        <dbReference type="EMBL" id="CAK5062431.1"/>
    </source>
</evidence>
<evidence type="ECO:0000313" key="2">
    <source>
        <dbReference type="Proteomes" id="UP001497535"/>
    </source>
</evidence>
<name>A0ACB0YTU2_MELEN</name>
<proteinExistence type="predicted"/>
<protein>
    <submittedName>
        <fullName evidence="1">Uncharacterized protein</fullName>
    </submittedName>
</protein>
<keyword evidence="2" id="KW-1185">Reference proteome</keyword>
<dbReference type="Proteomes" id="UP001497535">
    <property type="component" value="Unassembled WGS sequence"/>
</dbReference>
<dbReference type="EMBL" id="CAVMJV010000018">
    <property type="protein sequence ID" value="CAK5062431.1"/>
    <property type="molecule type" value="Genomic_DNA"/>
</dbReference>